<evidence type="ECO:0000313" key="5">
    <source>
        <dbReference type="Proteomes" id="UP001219934"/>
    </source>
</evidence>
<evidence type="ECO:0000256" key="1">
    <source>
        <dbReference type="ARBA" id="ARBA00022614"/>
    </source>
</evidence>
<dbReference type="SUPFAM" id="SSF52047">
    <property type="entry name" value="RNI-like"/>
    <property type="match status" value="1"/>
</dbReference>
<dbReference type="PROSITE" id="PS51450">
    <property type="entry name" value="LRR"/>
    <property type="match status" value="2"/>
</dbReference>
<dbReference type="InterPro" id="IPR003591">
    <property type="entry name" value="Leu-rich_rpt_typical-subtyp"/>
</dbReference>
<dbReference type="InterPro" id="IPR043184">
    <property type="entry name" value="ECM2"/>
</dbReference>
<dbReference type="GO" id="GO:0008201">
    <property type="term" value="F:heparin binding"/>
    <property type="evidence" value="ECO:0007669"/>
    <property type="project" value="TreeGrafter"/>
</dbReference>
<dbReference type="SMART" id="SM00364">
    <property type="entry name" value="LRR_BAC"/>
    <property type="match status" value="6"/>
</dbReference>
<keyword evidence="2" id="KW-0677">Repeat</keyword>
<dbReference type="SMART" id="SM00369">
    <property type="entry name" value="LRR_TYP"/>
    <property type="match status" value="10"/>
</dbReference>
<dbReference type="GO" id="GO:0070052">
    <property type="term" value="F:collagen V binding"/>
    <property type="evidence" value="ECO:0007669"/>
    <property type="project" value="TreeGrafter"/>
</dbReference>
<name>A0AAD6AYM4_9TELE</name>
<dbReference type="PANTHER" id="PTHR46544">
    <property type="entry name" value="EXTRACELLULAR MATRIX PROTEIN 2-RELATED"/>
    <property type="match status" value="1"/>
</dbReference>
<evidence type="ECO:0000256" key="3">
    <source>
        <dbReference type="SAM" id="SignalP"/>
    </source>
</evidence>
<dbReference type="GO" id="GO:0010811">
    <property type="term" value="P:positive regulation of cell-substrate adhesion"/>
    <property type="evidence" value="ECO:0007669"/>
    <property type="project" value="TreeGrafter"/>
</dbReference>
<keyword evidence="5" id="KW-1185">Reference proteome</keyword>
<dbReference type="InterPro" id="IPR032675">
    <property type="entry name" value="LRR_dom_sf"/>
</dbReference>
<dbReference type="Proteomes" id="UP001219934">
    <property type="component" value="Unassembled WGS sequence"/>
</dbReference>
<dbReference type="FunFam" id="3.80.10.10:FF:000284">
    <property type="entry name" value="extracellular matrix protein 2 isoform X1"/>
    <property type="match status" value="1"/>
</dbReference>
<keyword evidence="1" id="KW-0433">Leucine-rich repeat</keyword>
<evidence type="ECO:0000256" key="2">
    <source>
        <dbReference type="ARBA" id="ARBA00022737"/>
    </source>
</evidence>
<dbReference type="GO" id="GO:0030198">
    <property type="term" value="P:extracellular matrix organization"/>
    <property type="evidence" value="ECO:0007669"/>
    <property type="project" value="TreeGrafter"/>
</dbReference>
<dbReference type="PANTHER" id="PTHR46544:SF2">
    <property type="entry name" value="EXTRACELLULAR MATRIX PROTEIN 2-RELATED"/>
    <property type="match status" value="1"/>
</dbReference>
<dbReference type="InterPro" id="IPR001611">
    <property type="entry name" value="Leu-rich_rpt"/>
</dbReference>
<dbReference type="Gene3D" id="3.80.10.10">
    <property type="entry name" value="Ribonuclease Inhibitor"/>
    <property type="match status" value="4"/>
</dbReference>
<dbReference type="Pfam" id="PF13855">
    <property type="entry name" value="LRR_8"/>
    <property type="match status" value="4"/>
</dbReference>
<dbReference type="GO" id="GO:0031012">
    <property type="term" value="C:extracellular matrix"/>
    <property type="evidence" value="ECO:0007669"/>
    <property type="project" value="TreeGrafter"/>
</dbReference>
<feature type="chain" id="PRO_5042108715" evidence="3">
    <location>
        <begin position="20"/>
        <end position="488"/>
    </location>
</feature>
<reference evidence="4" key="1">
    <citation type="submission" date="2022-11" db="EMBL/GenBank/DDBJ databases">
        <title>Chromosome-level genome of Pogonophryne albipinna.</title>
        <authorList>
            <person name="Jo E."/>
        </authorList>
    </citation>
    <scope>NUCLEOTIDE SEQUENCE</scope>
    <source>
        <strain evidence="4">SGF0006</strain>
        <tissue evidence="4">Muscle</tissue>
    </source>
</reference>
<proteinExistence type="predicted"/>
<gene>
    <name evidence="4" type="ORF">JOQ06_007250</name>
</gene>
<dbReference type="AlphaFoldDB" id="A0AAD6AYM4"/>
<dbReference type="EMBL" id="JAPTMU010000012">
    <property type="protein sequence ID" value="KAJ4934455.1"/>
    <property type="molecule type" value="Genomic_DNA"/>
</dbReference>
<comment type="caution">
    <text evidence="4">The sequence shown here is derived from an EMBL/GenBank/DDBJ whole genome shotgun (WGS) entry which is preliminary data.</text>
</comment>
<feature type="signal peptide" evidence="3">
    <location>
        <begin position="1"/>
        <end position="19"/>
    </location>
</feature>
<organism evidence="4 5">
    <name type="scientific">Pogonophryne albipinna</name>
    <dbReference type="NCBI Taxonomy" id="1090488"/>
    <lineage>
        <taxon>Eukaryota</taxon>
        <taxon>Metazoa</taxon>
        <taxon>Chordata</taxon>
        <taxon>Craniata</taxon>
        <taxon>Vertebrata</taxon>
        <taxon>Euteleostomi</taxon>
        <taxon>Actinopterygii</taxon>
        <taxon>Neopterygii</taxon>
        <taxon>Teleostei</taxon>
        <taxon>Neoteleostei</taxon>
        <taxon>Acanthomorphata</taxon>
        <taxon>Eupercaria</taxon>
        <taxon>Perciformes</taxon>
        <taxon>Notothenioidei</taxon>
        <taxon>Pogonophryne</taxon>
    </lineage>
</organism>
<sequence length="488" mass="55265">MQMPAIWITFICLCGTVFCGHNSLHDMDLYLETSSESHELETAAVQQTEVDRVTSLDTYDSSRTLPAEENGIEHLQMEAGQQREHQGANFRTLEARQRRGVWWMRKHANAVEASAYRIAGLGEPLTGWKKRGKGEKETKNNIKIITPQDFSGVPNLDTLDLSKNKLDDDSLSSNPLSDLTFLKKLNLDGNKLTRIPALPPSLEQLRINNNQLSTLTPHCFKGLTNLLILELEENFLHEGSVSPLTFRPLQRLLDLRLDNNRFRSLPLGLPPSLQELEINANQIEEVTKEALRGCVHLRVLDMSHNLLHEQGIATKAWSRLNTLESLDLSYNRFTSVPMNLPRHLQKLSLQHNNISHITAFTFRHMRSSLQSLRLSHNALSNEGLERVSLVGAYRSLGELLLDNNHLSQIPRCIRQFKNLKLLKLDNNQIRLVRKWGVCHPGNAGSTLASIHLENNLLEVEKIPPNAFSCLSDAQGLVLYPQKGHSYHK</sequence>
<protein>
    <submittedName>
        <fullName evidence="4">Uncharacterized protein</fullName>
    </submittedName>
</protein>
<evidence type="ECO:0000313" key="4">
    <source>
        <dbReference type="EMBL" id="KAJ4934455.1"/>
    </source>
</evidence>
<keyword evidence="3" id="KW-0732">Signal</keyword>
<accession>A0AAD6AYM4</accession>